<evidence type="ECO:0000256" key="13">
    <source>
        <dbReference type="ARBA" id="ARBA00023315"/>
    </source>
</evidence>
<keyword evidence="13" id="KW-0012">Acyltransferase</keyword>
<dbReference type="PANTHER" id="PTHR23063">
    <property type="entry name" value="PHOSPHOLIPID ACYLTRANSFERASE"/>
    <property type="match status" value="1"/>
</dbReference>
<dbReference type="EMBL" id="LR746265">
    <property type="protein sequence ID" value="CAA7392315.1"/>
    <property type="molecule type" value="Genomic_DNA"/>
</dbReference>
<dbReference type="InterPro" id="IPR045252">
    <property type="entry name" value="LPCAT1-like"/>
</dbReference>
<evidence type="ECO:0000256" key="14">
    <source>
        <dbReference type="SAM" id="Phobius"/>
    </source>
</evidence>
<gene>
    <name evidence="16" type="ORF">SI8410_02003452</name>
</gene>
<keyword evidence="8 14" id="KW-1133">Transmembrane helix</keyword>
<reference evidence="16" key="1">
    <citation type="submission" date="2020-02" db="EMBL/GenBank/DDBJ databases">
        <authorList>
            <person name="Scholz U."/>
            <person name="Mascher M."/>
            <person name="Fiebig A."/>
        </authorList>
    </citation>
    <scope>NUCLEOTIDE SEQUENCE</scope>
</reference>
<dbReference type="InterPro" id="IPR002123">
    <property type="entry name" value="Plipid/glycerol_acylTrfase"/>
</dbReference>
<feature type="transmembrane region" description="Helical" evidence="14">
    <location>
        <begin position="116"/>
        <end position="134"/>
    </location>
</feature>
<protein>
    <recommendedName>
        <fullName evidence="15">EF-hand domain-containing protein</fullName>
    </recommendedName>
</protein>
<evidence type="ECO:0000256" key="11">
    <source>
        <dbReference type="ARBA" id="ARBA00023209"/>
    </source>
</evidence>
<dbReference type="SUPFAM" id="SSF47473">
    <property type="entry name" value="EF-hand"/>
    <property type="match status" value="1"/>
</dbReference>
<proteinExistence type="inferred from homology"/>
<comment type="subcellular location">
    <subcellularLocation>
        <location evidence="1">Membrane</location>
    </subcellularLocation>
</comment>
<dbReference type="GO" id="GO:0071618">
    <property type="term" value="F:lysophosphatidylethanolamine acyltransferase activity"/>
    <property type="evidence" value="ECO:0007669"/>
    <property type="project" value="TreeGrafter"/>
</dbReference>
<dbReference type="InterPro" id="IPR002048">
    <property type="entry name" value="EF_hand_dom"/>
</dbReference>
<dbReference type="GO" id="GO:0016020">
    <property type="term" value="C:membrane"/>
    <property type="evidence" value="ECO:0007669"/>
    <property type="project" value="UniProtKB-SubCell"/>
</dbReference>
<evidence type="ECO:0000256" key="2">
    <source>
        <dbReference type="ARBA" id="ARBA00005074"/>
    </source>
</evidence>
<evidence type="ECO:0000256" key="9">
    <source>
        <dbReference type="ARBA" id="ARBA00023098"/>
    </source>
</evidence>
<dbReference type="Proteomes" id="UP000663760">
    <property type="component" value="Chromosome 2"/>
</dbReference>
<evidence type="ECO:0000256" key="12">
    <source>
        <dbReference type="ARBA" id="ARBA00023264"/>
    </source>
</evidence>
<evidence type="ECO:0000256" key="8">
    <source>
        <dbReference type="ARBA" id="ARBA00022989"/>
    </source>
</evidence>
<dbReference type="PROSITE" id="PS50222">
    <property type="entry name" value="EF_HAND_2"/>
    <property type="match status" value="1"/>
</dbReference>
<dbReference type="InterPro" id="IPR018247">
    <property type="entry name" value="EF_Hand_1_Ca_BS"/>
</dbReference>
<dbReference type="SMART" id="SM00054">
    <property type="entry name" value="EFh"/>
    <property type="match status" value="3"/>
</dbReference>
<evidence type="ECO:0000256" key="6">
    <source>
        <dbReference type="ARBA" id="ARBA00022692"/>
    </source>
</evidence>
<keyword evidence="17" id="KW-1185">Reference proteome</keyword>
<keyword evidence="12" id="KW-1208">Phospholipid metabolism</keyword>
<dbReference type="PANTHER" id="PTHR23063:SF52">
    <property type="entry name" value="LYSOPHOSPHATIDYLCHOLINE ACYLTRANSFERASE"/>
    <property type="match status" value="1"/>
</dbReference>
<dbReference type="GO" id="GO:0005509">
    <property type="term" value="F:calcium ion binding"/>
    <property type="evidence" value="ECO:0007669"/>
    <property type="project" value="InterPro"/>
</dbReference>
<dbReference type="GO" id="GO:0008374">
    <property type="term" value="F:O-acyltransferase activity"/>
    <property type="evidence" value="ECO:0007669"/>
    <property type="project" value="InterPro"/>
</dbReference>
<dbReference type="Pfam" id="PF01553">
    <property type="entry name" value="Acyltransferase"/>
    <property type="match status" value="1"/>
</dbReference>
<evidence type="ECO:0000256" key="10">
    <source>
        <dbReference type="ARBA" id="ARBA00023136"/>
    </source>
</evidence>
<organism evidence="16 17">
    <name type="scientific">Spirodela intermedia</name>
    <name type="common">Intermediate duckweed</name>
    <dbReference type="NCBI Taxonomy" id="51605"/>
    <lineage>
        <taxon>Eukaryota</taxon>
        <taxon>Viridiplantae</taxon>
        <taxon>Streptophyta</taxon>
        <taxon>Embryophyta</taxon>
        <taxon>Tracheophyta</taxon>
        <taxon>Spermatophyta</taxon>
        <taxon>Magnoliopsida</taxon>
        <taxon>Liliopsida</taxon>
        <taxon>Araceae</taxon>
        <taxon>Lemnoideae</taxon>
        <taxon>Spirodela</taxon>
    </lineage>
</organism>
<sequence>MEGGHRSLLTAPLLAEAELRSGSDADAAADVILDIRDAGSLRGNELMQGYSSESVEGDVEVVVTAGGEDSNPFDLLGAVPFRYIRQPCSLDPFRNHTPTVEGVYEFSKIVLCLPLALARLVLFGLSLVVGFLATKLALQGWKDKQSPMPRWRCRIMWITRLCARLILFSFGYHWIKRRGRPASREIAPIVVSNHISYIEPIFFFFELFPTIVASESHDSIPFVGTIIRAMQVIYVDRFSAPSRKNAVNEIKRKASSNGFPRVLLFPEGTTTNGRAIISFQLGAFIPGFPVQPVIVRYPYIHFDQSWGFISLAKLMFRMFTQFHNFLEVEYLPVIFPSEKKLETASEFAERASHIMAAALDVVQTSHSYGDVMLLTKASEHSKEKPSAYMVEMAWVESLVNVTTSEALEFLDKFLDMNPDSNGRVDFHDFLTSMHLGPSSPLSEKVFRFVDVENKGFITFRQFLLGSGSILKQASFQQTCGEIFSECSSGDLLSREKLGEVVGSAIPGISSETLRELFRSFDVDKDGVVSRRDFMEFLQKNPLMIAVFLVSKRPHDSMDVYY</sequence>
<dbReference type="CDD" id="cd07991">
    <property type="entry name" value="LPLAT_LPCAT1-like"/>
    <property type="match status" value="1"/>
</dbReference>
<dbReference type="PROSITE" id="PS00018">
    <property type="entry name" value="EF_HAND_1"/>
    <property type="match status" value="1"/>
</dbReference>
<keyword evidence="10 14" id="KW-0472">Membrane</keyword>
<dbReference type="InterPro" id="IPR011992">
    <property type="entry name" value="EF-hand-dom_pair"/>
</dbReference>
<dbReference type="AlphaFoldDB" id="A0A7I8K5H9"/>
<dbReference type="SUPFAM" id="SSF69593">
    <property type="entry name" value="Glycerol-3-phosphate (1)-acyltransferase"/>
    <property type="match status" value="1"/>
</dbReference>
<comment type="similarity">
    <text evidence="3">Belongs to the 1-acyl-sn-glycerol-3-phosphate acyltransferase family.</text>
</comment>
<keyword evidence="6 14" id="KW-0812">Transmembrane</keyword>
<evidence type="ECO:0000313" key="17">
    <source>
        <dbReference type="Proteomes" id="UP000663760"/>
    </source>
</evidence>
<evidence type="ECO:0000256" key="3">
    <source>
        <dbReference type="ARBA" id="ARBA00008655"/>
    </source>
</evidence>
<dbReference type="Gene3D" id="1.10.238.10">
    <property type="entry name" value="EF-hand"/>
    <property type="match status" value="1"/>
</dbReference>
<comment type="pathway">
    <text evidence="2">Lipid metabolism; phospholipid metabolism.</text>
</comment>
<dbReference type="UniPathway" id="UPA00085"/>
<evidence type="ECO:0000259" key="15">
    <source>
        <dbReference type="PROSITE" id="PS50222"/>
    </source>
</evidence>
<keyword evidence="11" id="KW-0594">Phospholipid biosynthesis</keyword>
<evidence type="ECO:0000313" key="16">
    <source>
        <dbReference type="EMBL" id="CAA7392315.1"/>
    </source>
</evidence>
<keyword evidence="9" id="KW-0443">Lipid metabolism</keyword>
<dbReference type="OrthoDB" id="272512at2759"/>
<feature type="domain" description="EF-hand" evidence="15">
    <location>
        <begin position="508"/>
        <end position="543"/>
    </location>
</feature>
<evidence type="ECO:0000256" key="5">
    <source>
        <dbReference type="ARBA" id="ARBA00022679"/>
    </source>
</evidence>
<dbReference type="GO" id="GO:0008654">
    <property type="term" value="P:phospholipid biosynthetic process"/>
    <property type="evidence" value="ECO:0007669"/>
    <property type="project" value="UniProtKB-KW"/>
</dbReference>
<keyword evidence="4" id="KW-0444">Lipid biosynthesis</keyword>
<keyword evidence="7" id="KW-0106">Calcium</keyword>
<feature type="transmembrane region" description="Helical" evidence="14">
    <location>
        <begin position="155"/>
        <end position="175"/>
    </location>
</feature>
<name>A0A7I8K5H9_SPIIN</name>
<keyword evidence="5" id="KW-0808">Transferase</keyword>
<evidence type="ECO:0000256" key="4">
    <source>
        <dbReference type="ARBA" id="ARBA00022516"/>
    </source>
</evidence>
<evidence type="ECO:0000256" key="7">
    <source>
        <dbReference type="ARBA" id="ARBA00022837"/>
    </source>
</evidence>
<dbReference type="SMART" id="SM00563">
    <property type="entry name" value="PlsC"/>
    <property type="match status" value="1"/>
</dbReference>
<dbReference type="Pfam" id="PF13833">
    <property type="entry name" value="EF-hand_8"/>
    <property type="match status" value="1"/>
</dbReference>
<evidence type="ECO:0000256" key="1">
    <source>
        <dbReference type="ARBA" id="ARBA00004370"/>
    </source>
</evidence>
<accession>A0A7I8K5H9</accession>